<keyword evidence="1" id="KW-0677">Repeat</keyword>
<dbReference type="AlphaFoldDB" id="A0A395T5K0"/>
<keyword evidence="2 3" id="KW-0040">ANK repeat</keyword>
<dbReference type="SMART" id="SM00248">
    <property type="entry name" value="ANK"/>
    <property type="match status" value="6"/>
</dbReference>
<dbReference type="PANTHER" id="PTHR24198">
    <property type="entry name" value="ANKYRIN REPEAT AND PROTEIN KINASE DOMAIN-CONTAINING PROTEIN"/>
    <property type="match status" value="1"/>
</dbReference>
<dbReference type="OrthoDB" id="341259at2759"/>
<accession>A0A395T5K0</accession>
<sequence>MHIPAPIPHLSGLQNDHPLHFSVATNDLSKLQDLLSTSTPDSIDEPDGERGSPLHIAIYLNNLAAVDILLNAGADHLKLPNFVHQGFNTTPIGLAARLNNQGILQKLWQHVNPDVDTLNTKRFGSYLCDAAEYGHVATISNLLDWGQDGWSLKSKGRVLVAAANNWRFENIQFLLSRCSIEQESLNLALAQVTVKRPCFDRREHTESERMAQSQSIKALMDAGADPKSPEASQICADPNVINSRDQTALHYLGAHKRKDPKTKYRFIVEEPSEEVFRLLLRFNASVIYQDAYGNTPLHCAAYASPVETFHMLLSSLPTESQRNSALRSSNHKGEVLLHFTSAGGQVDIVRYLLSDDVGFHVDETASRGWTPFLSALAPASPNITGLSKKSEMAQLLLSRGANAVATTHDGWTLLHCLAMHPGCNVTDE</sequence>
<dbReference type="Gene3D" id="1.25.40.20">
    <property type="entry name" value="Ankyrin repeat-containing domain"/>
    <property type="match status" value="2"/>
</dbReference>
<name>A0A395T5K0_9HYPO</name>
<feature type="repeat" description="ANK" evidence="3">
    <location>
        <begin position="49"/>
        <end position="75"/>
    </location>
</feature>
<dbReference type="Pfam" id="PF13637">
    <property type="entry name" value="Ank_4"/>
    <property type="match status" value="1"/>
</dbReference>
<gene>
    <name evidence="4" type="ORF">FLONG3_2243</name>
</gene>
<dbReference type="InterPro" id="IPR002110">
    <property type="entry name" value="Ankyrin_rpt"/>
</dbReference>
<proteinExistence type="predicted"/>
<dbReference type="InterPro" id="IPR036770">
    <property type="entry name" value="Ankyrin_rpt-contain_sf"/>
</dbReference>
<keyword evidence="5" id="KW-1185">Reference proteome</keyword>
<evidence type="ECO:0000256" key="1">
    <source>
        <dbReference type="ARBA" id="ARBA00022737"/>
    </source>
</evidence>
<protein>
    <submittedName>
        <fullName evidence="4">Ankyrin repeat</fullName>
    </submittedName>
</protein>
<evidence type="ECO:0000256" key="3">
    <source>
        <dbReference type="PROSITE-ProRule" id="PRU00023"/>
    </source>
</evidence>
<comment type="caution">
    <text evidence="4">The sequence shown here is derived from an EMBL/GenBank/DDBJ whole genome shotgun (WGS) entry which is preliminary data.</text>
</comment>
<evidence type="ECO:0000313" key="5">
    <source>
        <dbReference type="Proteomes" id="UP000266234"/>
    </source>
</evidence>
<dbReference type="STRING" id="694270.A0A395T5K0"/>
<dbReference type="Proteomes" id="UP000266234">
    <property type="component" value="Unassembled WGS sequence"/>
</dbReference>
<evidence type="ECO:0000313" key="4">
    <source>
        <dbReference type="EMBL" id="RGP79495.1"/>
    </source>
</evidence>
<organism evidence="4 5">
    <name type="scientific">Fusarium longipes</name>
    <dbReference type="NCBI Taxonomy" id="694270"/>
    <lineage>
        <taxon>Eukaryota</taxon>
        <taxon>Fungi</taxon>
        <taxon>Dikarya</taxon>
        <taxon>Ascomycota</taxon>
        <taxon>Pezizomycotina</taxon>
        <taxon>Sordariomycetes</taxon>
        <taxon>Hypocreomycetidae</taxon>
        <taxon>Hypocreales</taxon>
        <taxon>Nectriaceae</taxon>
        <taxon>Fusarium</taxon>
    </lineage>
</organism>
<evidence type="ECO:0000256" key="2">
    <source>
        <dbReference type="ARBA" id="ARBA00023043"/>
    </source>
</evidence>
<reference evidence="4 5" key="1">
    <citation type="journal article" date="2018" name="PLoS Pathog.">
        <title>Evolution of structural diversity of trichothecenes, a family of toxins produced by plant pathogenic and entomopathogenic fungi.</title>
        <authorList>
            <person name="Proctor R.H."/>
            <person name="McCormick S.P."/>
            <person name="Kim H.S."/>
            <person name="Cardoza R.E."/>
            <person name="Stanley A.M."/>
            <person name="Lindo L."/>
            <person name="Kelly A."/>
            <person name="Brown D.W."/>
            <person name="Lee T."/>
            <person name="Vaughan M.M."/>
            <person name="Alexander N.J."/>
            <person name="Busman M."/>
            <person name="Gutierrez S."/>
        </authorList>
    </citation>
    <scope>NUCLEOTIDE SEQUENCE [LARGE SCALE GENOMIC DNA]</scope>
    <source>
        <strain evidence="4 5">NRRL 20695</strain>
    </source>
</reference>
<dbReference type="PROSITE" id="PS50088">
    <property type="entry name" value="ANK_REPEAT"/>
    <property type="match status" value="1"/>
</dbReference>
<dbReference type="Pfam" id="PF00023">
    <property type="entry name" value="Ank"/>
    <property type="match status" value="1"/>
</dbReference>
<dbReference type="SUPFAM" id="SSF48403">
    <property type="entry name" value="Ankyrin repeat"/>
    <property type="match status" value="1"/>
</dbReference>
<dbReference type="EMBL" id="PXOG01000044">
    <property type="protein sequence ID" value="RGP79495.1"/>
    <property type="molecule type" value="Genomic_DNA"/>
</dbReference>
<dbReference type="PANTHER" id="PTHR24198:SF165">
    <property type="entry name" value="ANKYRIN REPEAT-CONTAINING PROTEIN-RELATED"/>
    <property type="match status" value="1"/>
</dbReference>
<dbReference type="PROSITE" id="PS50297">
    <property type="entry name" value="ANK_REP_REGION"/>
    <property type="match status" value="1"/>
</dbReference>
<dbReference type="GO" id="GO:0005737">
    <property type="term" value="C:cytoplasm"/>
    <property type="evidence" value="ECO:0007669"/>
    <property type="project" value="TreeGrafter"/>
</dbReference>